<dbReference type="AlphaFoldDB" id="A0A0G0YS69"/>
<sequence length="81" mass="9474">MYNFFFFTEEAFSLALEKLRKSDRNWFYSYKNLLISFYEGCDADFLVGELVLLGVSGGAYRLERPERKKGGTELKTRGRVK</sequence>
<accession>A0A0G0YS69</accession>
<dbReference type="Proteomes" id="UP000033847">
    <property type="component" value="Unassembled WGS sequence"/>
</dbReference>
<dbReference type="EMBL" id="LCCU01000001">
    <property type="protein sequence ID" value="KKS39454.1"/>
    <property type="molecule type" value="Genomic_DNA"/>
</dbReference>
<protein>
    <submittedName>
        <fullName evidence="1">Uncharacterized protein</fullName>
    </submittedName>
</protein>
<evidence type="ECO:0000313" key="1">
    <source>
        <dbReference type="EMBL" id="KKS39454.1"/>
    </source>
</evidence>
<evidence type="ECO:0000313" key="2">
    <source>
        <dbReference type="Proteomes" id="UP000033847"/>
    </source>
</evidence>
<gene>
    <name evidence="1" type="ORF">UV00_C0001G0022</name>
</gene>
<proteinExistence type="predicted"/>
<name>A0A0G0YS69_UNCKA</name>
<comment type="caution">
    <text evidence="1">The sequence shown here is derived from an EMBL/GenBank/DDBJ whole genome shotgun (WGS) entry which is preliminary data.</text>
</comment>
<reference evidence="1 2" key="1">
    <citation type="journal article" date="2015" name="Nature">
        <title>rRNA introns, odd ribosomes, and small enigmatic genomes across a large radiation of phyla.</title>
        <authorList>
            <person name="Brown C.T."/>
            <person name="Hug L.A."/>
            <person name="Thomas B.C."/>
            <person name="Sharon I."/>
            <person name="Castelle C.J."/>
            <person name="Singh A."/>
            <person name="Wilkins M.J."/>
            <person name="Williams K.H."/>
            <person name="Banfield J.F."/>
        </authorList>
    </citation>
    <scope>NUCLEOTIDE SEQUENCE [LARGE SCALE GENOMIC DNA]</scope>
</reference>
<organism evidence="1 2">
    <name type="scientific">candidate division WWE3 bacterium GW2011_GWF1_42_14</name>
    <dbReference type="NCBI Taxonomy" id="1619138"/>
    <lineage>
        <taxon>Bacteria</taxon>
        <taxon>Katanobacteria</taxon>
    </lineage>
</organism>